<dbReference type="AlphaFoldDB" id="A0A6H0KI20"/>
<keyword evidence="4" id="KW-1185">Reference proteome</keyword>
<dbReference type="InterPro" id="IPR049492">
    <property type="entry name" value="BD-FAE-like_dom"/>
</dbReference>
<proteinExistence type="predicted"/>
<dbReference type="KEGG" id="bfc:BacF7301_00185"/>
<dbReference type="Pfam" id="PF20434">
    <property type="entry name" value="BD-FAE"/>
    <property type="match status" value="1"/>
</dbReference>
<dbReference type="PANTHER" id="PTHR48081">
    <property type="entry name" value="AB HYDROLASE SUPERFAMILY PROTEIN C4A8.06C"/>
    <property type="match status" value="1"/>
</dbReference>
<reference evidence="3 4" key="1">
    <citation type="submission" date="2020-03" db="EMBL/GenBank/DDBJ databases">
        <title>Genomic analysis of Bacteroides faecium CBA7301.</title>
        <authorList>
            <person name="Kim J."/>
            <person name="Roh S.W."/>
        </authorList>
    </citation>
    <scope>NUCLEOTIDE SEQUENCE [LARGE SCALE GENOMIC DNA]</scope>
    <source>
        <strain evidence="3 4">CBA7301</strain>
    </source>
</reference>
<dbReference type="RefSeq" id="WP_167959430.1">
    <property type="nucleotide sequence ID" value="NZ_CP050831.1"/>
</dbReference>
<dbReference type="Proteomes" id="UP000501780">
    <property type="component" value="Chromosome"/>
</dbReference>
<keyword evidence="1 3" id="KW-0378">Hydrolase</keyword>
<sequence length="325" mass="37078">MIKKKSLLISLVLLFPFVLYAQQRRINRYGLDLVAVGDSYKLKDEKKIRELNVFNPDSVPADMYIPYKNARLFINESEYHKCITKIFTFKTYPGYELKLAVDLPEESEGKLPFIIWIHGGGWHMGDYNGHSLQSRYLASNGIAGVRISYSLLTQNATFKDTWQDIQDALAFIKVHADEFGLDPSRFGFAGHSAGGHLSAYAAMRIPETKLLVSFNGIYDLEHTVPGFVPSSRHDTYFGLSSIEDRKYASPITFVHSDAPYCVLTYSSGDFLIDKQQIVSFEETLKKHDVSYEILKKDYYAHTAFVGTDLYEPMLMKVLILARKYL</sequence>
<evidence type="ECO:0000313" key="4">
    <source>
        <dbReference type="Proteomes" id="UP000501780"/>
    </source>
</evidence>
<feature type="domain" description="BD-FAE-like" evidence="2">
    <location>
        <begin position="101"/>
        <end position="284"/>
    </location>
</feature>
<evidence type="ECO:0000256" key="1">
    <source>
        <dbReference type="ARBA" id="ARBA00022801"/>
    </source>
</evidence>
<dbReference type="InterPro" id="IPR029058">
    <property type="entry name" value="AB_hydrolase_fold"/>
</dbReference>
<evidence type="ECO:0000259" key="2">
    <source>
        <dbReference type="Pfam" id="PF20434"/>
    </source>
</evidence>
<dbReference type="EMBL" id="CP050831">
    <property type="protein sequence ID" value="QIU92671.1"/>
    <property type="molecule type" value="Genomic_DNA"/>
</dbReference>
<accession>A0A6H0KI20</accession>
<dbReference type="InterPro" id="IPR050300">
    <property type="entry name" value="GDXG_lipolytic_enzyme"/>
</dbReference>
<dbReference type="Gene3D" id="3.40.50.1820">
    <property type="entry name" value="alpha/beta hydrolase"/>
    <property type="match status" value="1"/>
</dbReference>
<evidence type="ECO:0000313" key="3">
    <source>
        <dbReference type="EMBL" id="QIU92671.1"/>
    </source>
</evidence>
<protein>
    <submittedName>
        <fullName evidence="3">Alpha/beta hydrolase</fullName>
    </submittedName>
</protein>
<name>A0A6H0KI20_9BACE</name>
<gene>
    <name evidence="3" type="ORF">BacF7301_00185</name>
</gene>
<dbReference type="GO" id="GO:0016787">
    <property type="term" value="F:hydrolase activity"/>
    <property type="evidence" value="ECO:0007669"/>
    <property type="project" value="UniProtKB-KW"/>
</dbReference>
<dbReference type="SUPFAM" id="SSF53474">
    <property type="entry name" value="alpha/beta-Hydrolases"/>
    <property type="match status" value="1"/>
</dbReference>
<organism evidence="3 4">
    <name type="scientific">Bacteroides faecium</name>
    <dbReference type="NCBI Taxonomy" id="2715212"/>
    <lineage>
        <taxon>Bacteria</taxon>
        <taxon>Pseudomonadati</taxon>
        <taxon>Bacteroidota</taxon>
        <taxon>Bacteroidia</taxon>
        <taxon>Bacteroidales</taxon>
        <taxon>Bacteroidaceae</taxon>
        <taxon>Bacteroides</taxon>
    </lineage>
</organism>